<proteinExistence type="predicted"/>
<evidence type="ECO:0000313" key="2">
    <source>
        <dbReference type="Proteomes" id="UP000494174"/>
    </source>
</evidence>
<reference evidence="1 2" key="1">
    <citation type="submission" date="2019-09" db="EMBL/GenBank/DDBJ databases">
        <authorList>
            <person name="Depoorter E."/>
        </authorList>
    </citation>
    <scope>NUCLEOTIDE SEQUENCE [LARGE SCALE GENOMIC DNA]</scope>
    <source>
        <strain evidence="1">R-15945</strain>
    </source>
</reference>
<evidence type="ECO:0000313" key="1">
    <source>
        <dbReference type="EMBL" id="VWB23828.1"/>
    </source>
</evidence>
<protein>
    <submittedName>
        <fullName evidence="1">Uncharacterized protein</fullName>
    </submittedName>
</protein>
<gene>
    <name evidence="1" type="ORF">BLA15945_00989</name>
</gene>
<dbReference type="Proteomes" id="UP000494174">
    <property type="component" value="Unassembled WGS sequence"/>
</dbReference>
<name>A0A6P2I3B1_BURL3</name>
<dbReference type="AlphaFoldDB" id="A0A6P2I3B1"/>
<accession>A0A6P2I3B1</accession>
<organism evidence="1 2">
    <name type="scientific">Burkholderia lata (strain ATCC 17760 / DSM 23089 / LMG 22485 / NCIMB 9086 / R18194 / 383)</name>
    <dbReference type="NCBI Taxonomy" id="482957"/>
    <lineage>
        <taxon>Bacteria</taxon>
        <taxon>Pseudomonadati</taxon>
        <taxon>Pseudomonadota</taxon>
        <taxon>Betaproteobacteria</taxon>
        <taxon>Burkholderiales</taxon>
        <taxon>Burkholderiaceae</taxon>
        <taxon>Burkholderia</taxon>
        <taxon>Burkholderia cepacia complex</taxon>
    </lineage>
</organism>
<dbReference type="EMBL" id="CABVPU010000003">
    <property type="protein sequence ID" value="VWB23828.1"/>
    <property type="molecule type" value="Genomic_DNA"/>
</dbReference>
<sequence length="87" mass="10198">MVSKWAYKTQQEKSKIYAATSVRVVSGAVVVDRELRLPNERHRKMRQTKQEPLRCGREEQAPLMRALRRRLQEASQIPDSRHGEPRS</sequence>